<dbReference type="FunFam" id="2.40.30.10:FF:000056">
    <property type="entry name" value="NADPH oxidase 5"/>
    <property type="match status" value="1"/>
</dbReference>
<reference evidence="7" key="1">
    <citation type="submission" date="2020-04" db="EMBL/GenBank/DDBJ databases">
        <authorList>
            <person name="Alioto T."/>
            <person name="Alioto T."/>
            <person name="Gomez Garrido J."/>
        </authorList>
    </citation>
    <scope>NUCLEOTIDE SEQUENCE</scope>
    <source>
        <strain evidence="7">A484AB</strain>
    </source>
</reference>
<dbReference type="SUPFAM" id="SSF47473">
    <property type="entry name" value="EF-hand"/>
    <property type="match status" value="2"/>
</dbReference>
<feature type="non-terminal residue" evidence="7">
    <location>
        <position position="1"/>
    </location>
</feature>
<dbReference type="PANTHER" id="PTHR11972">
    <property type="entry name" value="NADPH OXIDASE"/>
    <property type="match status" value="1"/>
</dbReference>
<dbReference type="InterPro" id="IPR013112">
    <property type="entry name" value="FAD-bd_8"/>
</dbReference>
<evidence type="ECO:0000313" key="7">
    <source>
        <dbReference type="EMBL" id="CAB3985701.1"/>
    </source>
</evidence>
<keyword evidence="2" id="KW-0812">Transmembrane</keyword>
<dbReference type="GO" id="GO:0005509">
    <property type="term" value="F:calcium ion binding"/>
    <property type="evidence" value="ECO:0007669"/>
    <property type="project" value="InterPro"/>
</dbReference>
<dbReference type="EMBL" id="CACRXK020000905">
    <property type="protein sequence ID" value="CAB3985701.1"/>
    <property type="molecule type" value="Genomic_DNA"/>
</dbReference>
<evidence type="ECO:0000313" key="8">
    <source>
        <dbReference type="Proteomes" id="UP001152795"/>
    </source>
</evidence>
<evidence type="ECO:0000256" key="4">
    <source>
        <dbReference type="ARBA" id="ARBA00022989"/>
    </source>
</evidence>
<dbReference type="AlphaFoldDB" id="A0A7D9HLH8"/>
<dbReference type="InterPro" id="IPR011992">
    <property type="entry name" value="EF-hand-dom_pair"/>
</dbReference>
<dbReference type="SMART" id="SM00054">
    <property type="entry name" value="EFh"/>
    <property type="match status" value="4"/>
</dbReference>
<dbReference type="Pfam" id="PF01794">
    <property type="entry name" value="Ferric_reduct"/>
    <property type="match status" value="1"/>
</dbReference>
<gene>
    <name evidence="7" type="ORF">PACLA_8A084703</name>
</gene>
<organism evidence="7 8">
    <name type="scientific">Paramuricea clavata</name>
    <name type="common">Red gorgonian</name>
    <name type="synonym">Violescent sea-whip</name>
    <dbReference type="NCBI Taxonomy" id="317549"/>
    <lineage>
        <taxon>Eukaryota</taxon>
        <taxon>Metazoa</taxon>
        <taxon>Cnidaria</taxon>
        <taxon>Anthozoa</taxon>
        <taxon>Octocorallia</taxon>
        <taxon>Malacalcyonacea</taxon>
        <taxon>Plexauridae</taxon>
        <taxon>Paramuricea</taxon>
    </lineage>
</organism>
<comment type="subcellular location">
    <subcellularLocation>
        <location evidence="1">Membrane</location>
        <topology evidence="1">Multi-pass membrane protein</topology>
    </subcellularLocation>
</comment>
<dbReference type="InterPro" id="IPR050369">
    <property type="entry name" value="RBOH/FRE"/>
</dbReference>
<dbReference type="PRINTS" id="PR00450">
    <property type="entry name" value="RECOVERIN"/>
</dbReference>
<name>A0A7D9HLH8_PARCT</name>
<dbReference type="PROSITE" id="PS50222">
    <property type="entry name" value="EF_HAND_2"/>
    <property type="match status" value="4"/>
</dbReference>
<dbReference type="PROSITE" id="PS51384">
    <property type="entry name" value="FAD_FR"/>
    <property type="match status" value="1"/>
</dbReference>
<dbReference type="Gene3D" id="2.40.30.10">
    <property type="entry name" value="Translation factors"/>
    <property type="match status" value="1"/>
</dbReference>
<dbReference type="SUPFAM" id="SSF63380">
    <property type="entry name" value="Riboflavin synthase domain-like"/>
    <property type="match status" value="1"/>
</dbReference>
<dbReference type="PROSITE" id="PS00018">
    <property type="entry name" value="EF_HAND_1"/>
    <property type="match status" value="3"/>
</dbReference>
<evidence type="ECO:0000256" key="6">
    <source>
        <dbReference type="ARBA" id="ARBA00023136"/>
    </source>
</evidence>
<keyword evidence="5" id="KW-0560">Oxidoreductase</keyword>
<dbReference type="Proteomes" id="UP001152795">
    <property type="component" value="Unassembled WGS sequence"/>
</dbReference>
<keyword evidence="4" id="KW-1133">Transmembrane helix</keyword>
<dbReference type="Pfam" id="PF08022">
    <property type="entry name" value="FAD_binding_8"/>
    <property type="match status" value="1"/>
</dbReference>
<dbReference type="InterPro" id="IPR002048">
    <property type="entry name" value="EF_hand_dom"/>
</dbReference>
<dbReference type="GO" id="GO:0043020">
    <property type="term" value="C:NADPH oxidase complex"/>
    <property type="evidence" value="ECO:0007669"/>
    <property type="project" value="TreeGrafter"/>
</dbReference>
<keyword evidence="3" id="KW-0106">Calcium</keyword>
<evidence type="ECO:0000256" key="5">
    <source>
        <dbReference type="ARBA" id="ARBA00023002"/>
    </source>
</evidence>
<dbReference type="InterPro" id="IPR017938">
    <property type="entry name" value="Riboflavin_synthase-like_b-brl"/>
</dbReference>
<keyword evidence="8" id="KW-1185">Reference proteome</keyword>
<dbReference type="InterPro" id="IPR018247">
    <property type="entry name" value="EF_Hand_1_Ca_BS"/>
</dbReference>
<dbReference type="GO" id="GO:0042554">
    <property type="term" value="P:superoxide anion generation"/>
    <property type="evidence" value="ECO:0007669"/>
    <property type="project" value="TreeGrafter"/>
</dbReference>
<dbReference type="GO" id="GO:0006952">
    <property type="term" value="P:defense response"/>
    <property type="evidence" value="ECO:0007669"/>
    <property type="project" value="TreeGrafter"/>
</dbReference>
<dbReference type="CDD" id="cd06186">
    <property type="entry name" value="NOX_Duox_like_FAD_NADP"/>
    <property type="match status" value="1"/>
</dbReference>
<protein>
    <submittedName>
        <fullName evidence="7">NADPH oxidase 5</fullName>
    </submittedName>
</protein>
<dbReference type="Pfam" id="PF13405">
    <property type="entry name" value="EF-hand_6"/>
    <property type="match status" value="1"/>
</dbReference>
<evidence type="ECO:0000256" key="2">
    <source>
        <dbReference type="ARBA" id="ARBA00022692"/>
    </source>
</evidence>
<dbReference type="OrthoDB" id="167398at2759"/>
<dbReference type="PANTHER" id="PTHR11972:SF58">
    <property type="entry name" value="NADPH OXIDASE 5"/>
    <property type="match status" value="1"/>
</dbReference>
<accession>A0A7D9HLH8</accession>
<evidence type="ECO:0000256" key="1">
    <source>
        <dbReference type="ARBA" id="ARBA00004141"/>
    </source>
</evidence>
<dbReference type="Pfam" id="PF13499">
    <property type="entry name" value="EF-hand_7"/>
    <property type="match status" value="1"/>
</dbReference>
<dbReference type="Pfam" id="PF13202">
    <property type="entry name" value="EF-hand_5"/>
    <property type="match status" value="1"/>
</dbReference>
<dbReference type="CDD" id="cd00051">
    <property type="entry name" value="EFh"/>
    <property type="match status" value="1"/>
</dbReference>
<evidence type="ECO:0000256" key="3">
    <source>
        <dbReference type="ARBA" id="ARBA00022837"/>
    </source>
</evidence>
<keyword evidence="6" id="KW-0472">Membrane</keyword>
<dbReference type="GO" id="GO:0016175">
    <property type="term" value="F:superoxide-generating NAD(P)H oxidase activity"/>
    <property type="evidence" value="ECO:0007669"/>
    <property type="project" value="TreeGrafter"/>
</dbReference>
<dbReference type="InterPro" id="IPR013130">
    <property type="entry name" value="Fe3_Rdtase_TM_dom"/>
</dbReference>
<dbReference type="Gene3D" id="1.10.238.10">
    <property type="entry name" value="EF-hand"/>
    <property type="match status" value="2"/>
</dbReference>
<sequence>MSATFVKKKLRIKRLHSGHPRDDMAADRQSLLFDEPKPQKRGANRLSVQIPAPGESRASVSSPTRRNAKTINRRSTWFGKAFDAIGNDGVIDRLLFIKATHDIEDFVQNLFELFDTENRGYISIQELIGGLRLLMRESGKANGEKTLQWFTNYFTKNYCCETCEIRLRDFKQAFENKTFTEKLFGLLDRNSDGVIDINEFIGSLDRLECATTDLKWFEWIEEHFNVASLQGRKITFEQFKETLQLEQVFFAKRFFTLFDKNGDGKIDMKELIEGLELLKNGTVADKLTFLFRVYDLDGNGYLNREEMKTILLSGLEESKLRLNDQQVDELMEVFFEEINSKHEGLIGLEEFKDFLLKYPGVAENLSVSVGQLLQPPAAKRKNPLSHFIPKRLRWEYIHQNPSKVAAVTFYFLLNAALFIWVAFQRRKEGAWIIIARTHGMCLNFNSVFILVLMLKSSLTWLRSTWIGKYLPIDQHIQYHKAVAVIIFILSILHGVGHLGRHATMDRDTQNSTNYKFWEYMFTLRTPEGWVGGSAGITGILLFIILGIIFLLSQPFVREKGYFELFYFSHHLYVVWWALLIIHAPNFWKWFFGPAVIYLCERLWSLRIVNRARYGKTFIQEGITYPSKVTHLVIKRPPNFHYKPGDYVLVNIPKIAKYEWHPFTISSSPEQSSNIWLHIRAVGTWTKKLYDQFEEEEKEECKRRSLKRTAIRRQKTFKARECERDDELSIREQRARSIRRKRLGIIDENDDDDENNELREVVFEAKAGSLSRSVRKKINKKEEVELVNFSNEKRDSVTSESKLL</sequence>
<comment type="caution">
    <text evidence="7">The sequence shown here is derived from an EMBL/GenBank/DDBJ whole genome shotgun (WGS) entry which is preliminary data.</text>
</comment>
<dbReference type="InterPro" id="IPR017927">
    <property type="entry name" value="FAD-bd_FR_type"/>
</dbReference>
<dbReference type="SFLD" id="SFLDG01169">
    <property type="entry name" value="NADPH_oxidase_subgroup_(NOX)"/>
    <property type="match status" value="1"/>
</dbReference>
<proteinExistence type="predicted"/>